<name>A0A4Y2MPM8_ARAVE</name>
<evidence type="ECO:0000313" key="2">
    <source>
        <dbReference type="EMBL" id="GBN28643.1"/>
    </source>
</evidence>
<dbReference type="Proteomes" id="UP000499080">
    <property type="component" value="Unassembled WGS sequence"/>
</dbReference>
<organism evidence="2 3">
    <name type="scientific">Araneus ventricosus</name>
    <name type="common">Orbweaver spider</name>
    <name type="synonym">Epeira ventricosa</name>
    <dbReference type="NCBI Taxonomy" id="182803"/>
    <lineage>
        <taxon>Eukaryota</taxon>
        <taxon>Metazoa</taxon>
        <taxon>Ecdysozoa</taxon>
        <taxon>Arthropoda</taxon>
        <taxon>Chelicerata</taxon>
        <taxon>Arachnida</taxon>
        <taxon>Araneae</taxon>
        <taxon>Araneomorphae</taxon>
        <taxon>Entelegynae</taxon>
        <taxon>Araneoidea</taxon>
        <taxon>Araneidae</taxon>
        <taxon>Araneus</taxon>
    </lineage>
</organism>
<sequence>MGRGPNGTLFYLPHSTMHCVKLGIHGEAAPLQWRVNTAHHSNFQPIHLGWPFSNATCKLHSQSLQSPRTIAPNPPTFKTESFASKREPHSPFPYGCSFLSFRNYERASPPLPHGCISVL</sequence>
<evidence type="ECO:0000313" key="3">
    <source>
        <dbReference type="Proteomes" id="UP000499080"/>
    </source>
</evidence>
<protein>
    <submittedName>
        <fullName evidence="2">Uncharacterized protein</fullName>
    </submittedName>
</protein>
<gene>
    <name evidence="2" type="ORF">AVEN_240870_1</name>
</gene>
<feature type="region of interest" description="Disordered" evidence="1">
    <location>
        <begin position="65"/>
        <end position="88"/>
    </location>
</feature>
<dbReference type="AlphaFoldDB" id="A0A4Y2MPM8"/>
<reference evidence="2 3" key="1">
    <citation type="journal article" date="2019" name="Sci. Rep.">
        <title>Orb-weaving spider Araneus ventricosus genome elucidates the spidroin gene catalogue.</title>
        <authorList>
            <person name="Kono N."/>
            <person name="Nakamura H."/>
            <person name="Ohtoshi R."/>
            <person name="Moran D.A.P."/>
            <person name="Shinohara A."/>
            <person name="Yoshida Y."/>
            <person name="Fujiwara M."/>
            <person name="Mori M."/>
            <person name="Tomita M."/>
            <person name="Arakawa K."/>
        </authorList>
    </citation>
    <scope>NUCLEOTIDE SEQUENCE [LARGE SCALE GENOMIC DNA]</scope>
</reference>
<keyword evidence="3" id="KW-1185">Reference proteome</keyword>
<accession>A0A4Y2MPM8</accession>
<proteinExistence type="predicted"/>
<comment type="caution">
    <text evidence="2">The sequence shown here is derived from an EMBL/GenBank/DDBJ whole genome shotgun (WGS) entry which is preliminary data.</text>
</comment>
<evidence type="ECO:0000256" key="1">
    <source>
        <dbReference type="SAM" id="MobiDB-lite"/>
    </source>
</evidence>
<dbReference type="EMBL" id="BGPR01007669">
    <property type="protein sequence ID" value="GBN28643.1"/>
    <property type="molecule type" value="Genomic_DNA"/>
</dbReference>